<sequence length="126" mass="14120">MEAMLLSIPGVESFLQASTTTATHLWSTFSQFINNSERSKREIMPEQIADFIQQVMSRIPAEYRTGSSSLEVSLHLLGTLAFHTRLADIRYSSLIDDFARMLQEPIHAALLVLVPLLDNTLILVTS</sequence>
<gene>
    <name evidence="1" type="ORF">OTU49_003994</name>
</gene>
<evidence type="ECO:0000313" key="2">
    <source>
        <dbReference type="Proteomes" id="UP001445076"/>
    </source>
</evidence>
<name>A0AAW0XFA4_CHEQU</name>
<accession>A0AAW0XFA4</accession>
<feature type="non-terminal residue" evidence="1">
    <location>
        <position position="126"/>
    </location>
</feature>
<comment type="caution">
    <text evidence="1">The sequence shown here is derived from an EMBL/GenBank/DDBJ whole genome shotgun (WGS) entry which is preliminary data.</text>
</comment>
<proteinExistence type="predicted"/>
<keyword evidence="2" id="KW-1185">Reference proteome</keyword>
<dbReference type="EMBL" id="JARKIK010000039">
    <property type="protein sequence ID" value="KAK8738663.1"/>
    <property type="molecule type" value="Genomic_DNA"/>
</dbReference>
<reference evidence="1 2" key="1">
    <citation type="journal article" date="2024" name="BMC Genomics">
        <title>Genome assembly of redclaw crayfish (Cherax quadricarinatus) provides insights into its immune adaptation and hypoxia tolerance.</title>
        <authorList>
            <person name="Liu Z."/>
            <person name="Zheng J."/>
            <person name="Li H."/>
            <person name="Fang K."/>
            <person name="Wang S."/>
            <person name="He J."/>
            <person name="Zhou D."/>
            <person name="Weng S."/>
            <person name="Chi M."/>
            <person name="Gu Z."/>
            <person name="He J."/>
            <person name="Li F."/>
            <person name="Wang M."/>
        </authorList>
    </citation>
    <scope>NUCLEOTIDE SEQUENCE [LARGE SCALE GENOMIC DNA]</scope>
    <source>
        <strain evidence="1">ZL_2023a</strain>
    </source>
</reference>
<dbReference type="AlphaFoldDB" id="A0AAW0XFA4"/>
<evidence type="ECO:0000313" key="1">
    <source>
        <dbReference type="EMBL" id="KAK8738663.1"/>
    </source>
</evidence>
<dbReference type="Proteomes" id="UP001445076">
    <property type="component" value="Unassembled WGS sequence"/>
</dbReference>
<protein>
    <submittedName>
        <fullName evidence="1">Uncharacterized protein</fullName>
    </submittedName>
</protein>
<organism evidence="1 2">
    <name type="scientific">Cherax quadricarinatus</name>
    <name type="common">Australian red claw crayfish</name>
    <dbReference type="NCBI Taxonomy" id="27406"/>
    <lineage>
        <taxon>Eukaryota</taxon>
        <taxon>Metazoa</taxon>
        <taxon>Ecdysozoa</taxon>
        <taxon>Arthropoda</taxon>
        <taxon>Crustacea</taxon>
        <taxon>Multicrustacea</taxon>
        <taxon>Malacostraca</taxon>
        <taxon>Eumalacostraca</taxon>
        <taxon>Eucarida</taxon>
        <taxon>Decapoda</taxon>
        <taxon>Pleocyemata</taxon>
        <taxon>Astacidea</taxon>
        <taxon>Parastacoidea</taxon>
        <taxon>Parastacidae</taxon>
        <taxon>Cherax</taxon>
    </lineage>
</organism>